<accession>A0A8H8CR15</accession>
<name>A0A8H8CR15_PSICU</name>
<organism evidence="2">
    <name type="scientific">Psilocybe cubensis</name>
    <name type="common">Psychedelic mushroom</name>
    <name type="synonym">Stropharia cubensis</name>
    <dbReference type="NCBI Taxonomy" id="181762"/>
    <lineage>
        <taxon>Eukaryota</taxon>
        <taxon>Fungi</taxon>
        <taxon>Dikarya</taxon>
        <taxon>Basidiomycota</taxon>
        <taxon>Agaricomycotina</taxon>
        <taxon>Agaricomycetes</taxon>
        <taxon>Agaricomycetidae</taxon>
        <taxon>Agaricales</taxon>
        <taxon>Agaricineae</taxon>
        <taxon>Strophariaceae</taxon>
        <taxon>Psilocybe</taxon>
    </lineage>
</organism>
<feature type="compositionally biased region" description="Basic and acidic residues" evidence="1">
    <location>
        <begin position="399"/>
        <end position="409"/>
    </location>
</feature>
<evidence type="ECO:0000256" key="1">
    <source>
        <dbReference type="SAM" id="MobiDB-lite"/>
    </source>
</evidence>
<reference evidence="2" key="1">
    <citation type="submission" date="2021-02" db="EMBL/GenBank/DDBJ databases">
        <title>Psilocybe cubensis genome.</title>
        <authorList>
            <person name="Mckernan K.J."/>
            <person name="Crawford S."/>
            <person name="Trippe A."/>
            <person name="Kane L.T."/>
            <person name="Mclaughlin S."/>
        </authorList>
    </citation>
    <scope>NUCLEOTIDE SEQUENCE [LARGE SCALE GENOMIC DNA]</scope>
    <source>
        <strain evidence="2">MGC-MH-2018</strain>
    </source>
</reference>
<evidence type="ECO:0000313" key="2">
    <source>
        <dbReference type="EMBL" id="KAG5174621.1"/>
    </source>
</evidence>
<dbReference type="AlphaFoldDB" id="A0A8H8CR15"/>
<dbReference type="OrthoDB" id="3034033at2759"/>
<feature type="compositionally biased region" description="Low complexity" evidence="1">
    <location>
        <begin position="317"/>
        <end position="368"/>
    </location>
</feature>
<protein>
    <submittedName>
        <fullName evidence="2">Uncharacterized protein</fullName>
    </submittedName>
</protein>
<comment type="caution">
    <text evidence="2">The sequence shown here is derived from an EMBL/GenBank/DDBJ whole genome shotgun (WGS) entry which is preliminary data.</text>
</comment>
<gene>
    <name evidence="2" type="ORF">JR316_001283</name>
</gene>
<proteinExistence type="predicted"/>
<dbReference type="EMBL" id="JAFIQS010000001">
    <property type="protein sequence ID" value="KAG5174621.1"/>
    <property type="molecule type" value="Genomic_DNA"/>
</dbReference>
<feature type="compositionally biased region" description="Low complexity" evidence="1">
    <location>
        <begin position="384"/>
        <end position="396"/>
    </location>
</feature>
<feature type="region of interest" description="Disordered" evidence="1">
    <location>
        <begin position="313"/>
        <end position="416"/>
    </location>
</feature>
<sequence length="478" mass="51973">MSSSSTSTSSLTNILTTIRRANERVSRLAASMRASLTPTHHARRRARKLQLRVCIDKALKLDPKQISVIPLPVLATPVPLPVPEQVQPVAPAPVYAEPVVFRENEISRAAAGRELERLRNIRVSQQLQRPTLRCEIPADAAVASASVSTSELTDMELETPVEHDENQEDEVHAPVVLRGQNVPWRPVTSRWSVSTVASEPGNPDIAIEDADIVDAAGVYSTHPTENEEEQEQDRHTRASAYEEGTMDFPITVSPDSPEGPYGALEYTPSYPRSRLHRELDIGGDTRRVLYGGPRRLTVPLRLNTDLDTEMDVDTMDVDTNVDSSRLSWGSASSSSSSSSSGSQSATSESGSTTSESSTDSSSPVPSNSDRPKLTIRIKRSAPIDLSLSLSSSSSSAESDDTRSLSEKRPKYGRKSWASPYPVPAPIRATIHPPANAPVPAPGLAVARRQSARISAQHTHATHTNRLTTTTMNRSSNRF</sequence>